<evidence type="ECO:0008006" key="6">
    <source>
        <dbReference type="Google" id="ProtNLM"/>
    </source>
</evidence>
<dbReference type="GO" id="GO:0008270">
    <property type="term" value="F:zinc ion binding"/>
    <property type="evidence" value="ECO:0007669"/>
    <property type="project" value="UniProtKB-KW"/>
</dbReference>
<keyword evidence="2" id="KW-0863">Zinc-finger</keyword>
<organism evidence="4">
    <name type="scientific">Oryza barthii</name>
    <dbReference type="NCBI Taxonomy" id="65489"/>
    <lineage>
        <taxon>Eukaryota</taxon>
        <taxon>Viridiplantae</taxon>
        <taxon>Streptophyta</taxon>
        <taxon>Embryophyta</taxon>
        <taxon>Tracheophyta</taxon>
        <taxon>Spermatophyta</taxon>
        <taxon>Magnoliopsida</taxon>
        <taxon>Liliopsida</taxon>
        <taxon>Poales</taxon>
        <taxon>Poaceae</taxon>
        <taxon>BOP clade</taxon>
        <taxon>Oryzoideae</taxon>
        <taxon>Oryzeae</taxon>
        <taxon>Oryzinae</taxon>
        <taxon>Oryza</taxon>
    </lineage>
</organism>
<dbReference type="SUPFAM" id="SSF57850">
    <property type="entry name" value="RING/U-box"/>
    <property type="match status" value="1"/>
</dbReference>
<keyword evidence="5" id="KW-1185">Reference proteome</keyword>
<evidence type="ECO:0000313" key="5">
    <source>
        <dbReference type="Proteomes" id="UP000026960"/>
    </source>
</evidence>
<dbReference type="HOGENOM" id="CLU_1909874_0_0_1"/>
<dbReference type="PROSITE" id="PS00518">
    <property type="entry name" value="ZF_RING_1"/>
    <property type="match status" value="1"/>
</dbReference>
<dbReference type="InterPro" id="IPR013083">
    <property type="entry name" value="Znf_RING/FYVE/PHD"/>
</dbReference>
<dbReference type="Proteomes" id="UP000026960">
    <property type="component" value="Chromosome 9"/>
</dbReference>
<dbReference type="AlphaFoldDB" id="A0A0D3H782"/>
<reference evidence="4" key="2">
    <citation type="submission" date="2015-03" db="UniProtKB">
        <authorList>
            <consortium name="EnsemblPlants"/>
        </authorList>
    </citation>
    <scope>IDENTIFICATION</scope>
</reference>
<evidence type="ECO:0000313" key="4">
    <source>
        <dbReference type="EnsemblPlants" id="OBART09G11420.1"/>
    </source>
</evidence>
<dbReference type="Gramene" id="OBART09G11420.1">
    <property type="protein sequence ID" value="OBART09G11420.1"/>
    <property type="gene ID" value="OBART09G11420"/>
</dbReference>
<accession>A0A0D3H782</accession>
<sequence length="133" mass="14294">MASTAASASASAAQELDREQYLQELIRGSMLDPPSSSSSRAGRVRPLTDDEIGRFYCEVCMEWKLVFDRFRVSDGCPHAFCVACVVGHIEARVAAGSVPVPCLLAGGGGCSGGGVMHPERCKKLLDIDVFDRW</sequence>
<dbReference type="STRING" id="65489.A0A0D3H782"/>
<dbReference type="FunFam" id="3.30.40.10:FF:000718">
    <property type="entry name" value="RBR-type E3 ubiquitin transferase"/>
    <property type="match status" value="1"/>
</dbReference>
<keyword evidence="1" id="KW-0479">Metal-binding</keyword>
<name>A0A0D3H782_9ORYZ</name>
<protein>
    <recommendedName>
        <fullName evidence="6">RING-type domain-containing protein</fullName>
    </recommendedName>
</protein>
<proteinExistence type="predicted"/>
<dbReference type="InterPro" id="IPR017907">
    <property type="entry name" value="Znf_RING_CS"/>
</dbReference>
<reference evidence="4" key="1">
    <citation type="journal article" date="2009" name="Rice">
        <title>De Novo Next Generation Sequencing of Plant Genomes.</title>
        <authorList>
            <person name="Rounsley S."/>
            <person name="Marri P.R."/>
            <person name="Yu Y."/>
            <person name="He R."/>
            <person name="Sisneros N."/>
            <person name="Goicoechea J.L."/>
            <person name="Lee S.J."/>
            <person name="Angelova A."/>
            <person name="Kudrna D."/>
            <person name="Luo M."/>
            <person name="Affourtit J."/>
            <person name="Desany B."/>
            <person name="Knight J."/>
            <person name="Niazi F."/>
            <person name="Egholm M."/>
            <person name="Wing R.A."/>
        </authorList>
    </citation>
    <scope>NUCLEOTIDE SEQUENCE [LARGE SCALE GENOMIC DNA]</scope>
    <source>
        <strain evidence="4">cv. IRGC 105608</strain>
    </source>
</reference>
<dbReference type="PaxDb" id="65489-OBART09G11420.1"/>
<dbReference type="EnsemblPlants" id="OBART09G11420.1">
    <property type="protein sequence ID" value="OBART09G11420.1"/>
    <property type="gene ID" value="OBART09G11420"/>
</dbReference>
<evidence type="ECO:0000256" key="1">
    <source>
        <dbReference type="ARBA" id="ARBA00022723"/>
    </source>
</evidence>
<keyword evidence="3" id="KW-0862">Zinc</keyword>
<evidence type="ECO:0000256" key="2">
    <source>
        <dbReference type="ARBA" id="ARBA00022771"/>
    </source>
</evidence>
<dbReference type="Gene3D" id="3.30.40.10">
    <property type="entry name" value="Zinc/RING finger domain, C3HC4 (zinc finger)"/>
    <property type="match status" value="1"/>
</dbReference>
<dbReference type="eggNOG" id="KOG1812">
    <property type="taxonomic scope" value="Eukaryota"/>
</dbReference>
<evidence type="ECO:0000256" key="3">
    <source>
        <dbReference type="ARBA" id="ARBA00022833"/>
    </source>
</evidence>